<feature type="transmembrane region" description="Helical" evidence="1">
    <location>
        <begin position="7"/>
        <end position="28"/>
    </location>
</feature>
<protein>
    <recommendedName>
        <fullName evidence="4">Ferric oxidoreductase domain-containing protein</fullName>
    </recommendedName>
</protein>
<keyword evidence="3" id="KW-1185">Reference proteome</keyword>
<keyword evidence="1" id="KW-0472">Membrane</keyword>
<dbReference type="AlphaFoldDB" id="A0A1Q2KWS3"/>
<dbReference type="Proteomes" id="UP000188184">
    <property type="component" value="Chromosome"/>
</dbReference>
<keyword evidence="1" id="KW-1133">Transmembrane helix</keyword>
<feature type="transmembrane region" description="Helical" evidence="1">
    <location>
        <begin position="108"/>
        <end position="131"/>
    </location>
</feature>
<evidence type="ECO:0000313" key="3">
    <source>
        <dbReference type="Proteomes" id="UP000188184"/>
    </source>
</evidence>
<accession>A0A1Q2KWS3</accession>
<reference evidence="2 3" key="1">
    <citation type="submission" date="2017-02" db="EMBL/GenBank/DDBJ databases">
        <title>The complete genomic sequence of a novel cold adapted crude oil-degrading bacterium Planococcus qaidamina Y42.</title>
        <authorList>
            <person name="Yang R."/>
        </authorList>
    </citation>
    <scope>NUCLEOTIDE SEQUENCE [LARGE SCALE GENOMIC DNA]</scope>
    <source>
        <strain evidence="2 3">Y42</strain>
    </source>
</reference>
<keyword evidence="1" id="KW-0812">Transmembrane</keyword>
<evidence type="ECO:0000313" key="2">
    <source>
        <dbReference type="EMBL" id="AQQ52640.1"/>
    </source>
</evidence>
<feature type="transmembrane region" description="Helical" evidence="1">
    <location>
        <begin position="80"/>
        <end position="102"/>
    </location>
</feature>
<sequence length="161" mass="18537">MLKKLFTINLWQSILIVTFFSLPLFLFIGTMDGGFRQALFAGRAAAVYFLLSFVLYLLLYAISHMPRSRAHRKLVIFTRIYIRFHISFAVIGTVLITGHILYMTMLPLTIVSLAGFAALVALLPLLYTGYLRKRKSSGRRRRFHRYTAFVFAVLVFVHLVI</sequence>
<organism evidence="2 3">
    <name type="scientific">Planococcus lenghuensis</name>
    <dbReference type="NCBI Taxonomy" id="2213202"/>
    <lineage>
        <taxon>Bacteria</taxon>
        <taxon>Bacillati</taxon>
        <taxon>Bacillota</taxon>
        <taxon>Bacilli</taxon>
        <taxon>Bacillales</taxon>
        <taxon>Caryophanaceae</taxon>
        <taxon>Planococcus</taxon>
    </lineage>
</organism>
<name>A0A1Q2KWS3_9BACL</name>
<evidence type="ECO:0000256" key="1">
    <source>
        <dbReference type="SAM" id="Phobius"/>
    </source>
</evidence>
<dbReference type="EMBL" id="CP019640">
    <property type="protein sequence ID" value="AQQ52640.1"/>
    <property type="molecule type" value="Genomic_DNA"/>
</dbReference>
<feature type="transmembrane region" description="Helical" evidence="1">
    <location>
        <begin position="143"/>
        <end position="160"/>
    </location>
</feature>
<proteinExistence type="predicted"/>
<feature type="transmembrane region" description="Helical" evidence="1">
    <location>
        <begin position="40"/>
        <end position="59"/>
    </location>
</feature>
<evidence type="ECO:0008006" key="4">
    <source>
        <dbReference type="Google" id="ProtNLM"/>
    </source>
</evidence>
<dbReference type="RefSeq" id="WP_077588522.1">
    <property type="nucleotide sequence ID" value="NZ_CP019640.1"/>
</dbReference>
<dbReference type="OrthoDB" id="2871924at2"/>
<dbReference type="KEGG" id="pmar:B0X71_05700"/>
<gene>
    <name evidence="2" type="ORF">B0X71_05700</name>
</gene>